<keyword evidence="6 12" id="KW-0547">Nucleotide-binding</keyword>
<dbReference type="InterPro" id="IPR010918">
    <property type="entry name" value="PurM-like_C_dom"/>
</dbReference>
<dbReference type="PANTHER" id="PTHR10520:SF12">
    <property type="entry name" value="TRIFUNCTIONAL PURINE BIOSYNTHETIC PROTEIN ADENOSINE-3"/>
    <property type="match status" value="1"/>
</dbReference>
<dbReference type="GO" id="GO:0004637">
    <property type="term" value="F:phosphoribosylamine-glycine ligase activity"/>
    <property type="evidence" value="ECO:0007669"/>
    <property type="project" value="TreeGrafter"/>
</dbReference>
<dbReference type="GO" id="GO:0005829">
    <property type="term" value="C:cytosol"/>
    <property type="evidence" value="ECO:0007669"/>
    <property type="project" value="TreeGrafter"/>
</dbReference>
<protein>
    <recommendedName>
        <fullName evidence="4 12">Phosphoribosylformylglycinamidine cyclo-ligase</fullName>
        <ecNumber evidence="3 12">6.3.3.1</ecNumber>
    </recommendedName>
    <alternativeName>
        <fullName evidence="9 12">AIR synthase</fullName>
    </alternativeName>
    <alternativeName>
        <fullName evidence="10 12">AIRS</fullName>
    </alternativeName>
    <alternativeName>
        <fullName evidence="8 12">Phosphoribosyl-aminoimidazole synthetase</fullName>
    </alternativeName>
</protein>
<dbReference type="InterPro" id="IPR036921">
    <property type="entry name" value="PurM-like_N_sf"/>
</dbReference>
<dbReference type="SUPFAM" id="SSF55326">
    <property type="entry name" value="PurM N-terminal domain-like"/>
    <property type="match status" value="1"/>
</dbReference>
<evidence type="ECO:0000256" key="3">
    <source>
        <dbReference type="ARBA" id="ARBA00013047"/>
    </source>
</evidence>
<dbReference type="GO" id="GO:0006189">
    <property type="term" value="P:'de novo' IMP biosynthetic process"/>
    <property type="evidence" value="ECO:0007669"/>
    <property type="project" value="UniProtKB-UniRule"/>
</dbReference>
<evidence type="ECO:0000256" key="11">
    <source>
        <dbReference type="ARBA" id="ARBA00049057"/>
    </source>
</evidence>
<sequence>MLSKSTNDKGLTYADAGVDIDAGNKAVELMKDSVKATYRPEVLGDLGGFGGLFSLCESGLQHPILVSGTDGVGTKLRLAIMMNKHDTVGQDCVAMSINDVLVQGAEPLFFLDYIAVGKLDPIQVATIVKGVAHACEESGCALLGGETAEMAGFYAKDDYDLAGFGVGIVDRSKLITGEKLTAGDVLIGLPSTGIHSNGFSLVRKIVFERQKLDLQEYMEELHMSLGECLLTPTRLYPKPCLPIIRNFDVKGMVHITGGGFYENIPRVFPKGKKLGVEIDVTAWPQLPIFELLQKWGGVDDREMYRTFNMGIGMIMMVAKEEADAVMADLAKRNEKAYYIGTVVESDVPVTLRGGAFDD</sequence>
<evidence type="ECO:0000313" key="16">
    <source>
        <dbReference type="Proteomes" id="UP000199309"/>
    </source>
</evidence>
<evidence type="ECO:0000313" key="15">
    <source>
        <dbReference type="EMBL" id="SDM58782.1"/>
    </source>
</evidence>
<proteinExistence type="inferred from homology"/>
<keyword evidence="16" id="KW-1185">Reference proteome</keyword>
<evidence type="ECO:0000256" key="10">
    <source>
        <dbReference type="ARBA" id="ARBA00033093"/>
    </source>
</evidence>
<dbReference type="UniPathway" id="UPA00074">
    <property type="reaction ID" value="UER00129"/>
</dbReference>
<dbReference type="SUPFAM" id="SSF56042">
    <property type="entry name" value="PurM C-terminal domain-like"/>
    <property type="match status" value="1"/>
</dbReference>
<comment type="catalytic activity">
    <reaction evidence="11 12">
        <text>2-formamido-N(1)-(5-O-phospho-beta-D-ribosyl)acetamidine + ATP = 5-amino-1-(5-phospho-beta-D-ribosyl)imidazole + ADP + phosphate + H(+)</text>
        <dbReference type="Rhea" id="RHEA:23032"/>
        <dbReference type="ChEBI" id="CHEBI:15378"/>
        <dbReference type="ChEBI" id="CHEBI:30616"/>
        <dbReference type="ChEBI" id="CHEBI:43474"/>
        <dbReference type="ChEBI" id="CHEBI:137981"/>
        <dbReference type="ChEBI" id="CHEBI:147287"/>
        <dbReference type="ChEBI" id="CHEBI:456216"/>
        <dbReference type="EC" id="6.3.3.1"/>
    </reaction>
</comment>
<dbReference type="Pfam" id="PF00586">
    <property type="entry name" value="AIRS"/>
    <property type="match status" value="1"/>
</dbReference>
<dbReference type="AlphaFoldDB" id="A0A1G9UFS7"/>
<dbReference type="RefSeq" id="WP_091649228.1">
    <property type="nucleotide sequence ID" value="NZ_FNHQ01000009.1"/>
</dbReference>
<evidence type="ECO:0000256" key="7">
    <source>
        <dbReference type="ARBA" id="ARBA00022840"/>
    </source>
</evidence>
<dbReference type="FunFam" id="3.90.650.10:FF:000001">
    <property type="entry name" value="Phosphoribosylformylglycinamidine cyclo-ligase"/>
    <property type="match status" value="1"/>
</dbReference>
<dbReference type="GO" id="GO:0004641">
    <property type="term" value="F:phosphoribosylformylglycinamidine cyclo-ligase activity"/>
    <property type="evidence" value="ECO:0007669"/>
    <property type="project" value="UniProtKB-UniRule"/>
</dbReference>
<dbReference type="PANTHER" id="PTHR10520">
    <property type="entry name" value="TRIFUNCTIONAL PURINE BIOSYNTHETIC PROTEIN ADENOSINE-3-RELATED"/>
    <property type="match status" value="1"/>
</dbReference>
<dbReference type="Gene3D" id="3.30.1330.10">
    <property type="entry name" value="PurM-like, N-terminal domain"/>
    <property type="match status" value="1"/>
</dbReference>
<accession>A0A1G9UFS7</accession>
<evidence type="ECO:0000259" key="13">
    <source>
        <dbReference type="Pfam" id="PF00586"/>
    </source>
</evidence>
<dbReference type="GO" id="GO:0005524">
    <property type="term" value="F:ATP binding"/>
    <property type="evidence" value="ECO:0007669"/>
    <property type="project" value="UniProtKB-KW"/>
</dbReference>
<keyword evidence="12" id="KW-0963">Cytoplasm</keyword>
<evidence type="ECO:0000256" key="1">
    <source>
        <dbReference type="ARBA" id="ARBA00004686"/>
    </source>
</evidence>
<dbReference type="Pfam" id="PF02769">
    <property type="entry name" value="AIRS_C"/>
    <property type="match status" value="1"/>
</dbReference>
<evidence type="ECO:0000256" key="6">
    <source>
        <dbReference type="ARBA" id="ARBA00022741"/>
    </source>
</evidence>
<organism evidence="15 16">
    <name type="scientific">Megasphaera paucivorans</name>
    <dbReference type="NCBI Taxonomy" id="349095"/>
    <lineage>
        <taxon>Bacteria</taxon>
        <taxon>Bacillati</taxon>
        <taxon>Bacillota</taxon>
        <taxon>Negativicutes</taxon>
        <taxon>Veillonellales</taxon>
        <taxon>Veillonellaceae</taxon>
        <taxon>Megasphaera</taxon>
    </lineage>
</organism>
<comment type="subcellular location">
    <subcellularLocation>
        <location evidence="12">Cytoplasm</location>
    </subcellularLocation>
</comment>
<dbReference type="HAMAP" id="MF_00741">
    <property type="entry name" value="AIRS"/>
    <property type="match status" value="1"/>
</dbReference>
<dbReference type="InterPro" id="IPR036676">
    <property type="entry name" value="PurM-like_C_sf"/>
</dbReference>
<dbReference type="Gene3D" id="3.90.650.10">
    <property type="entry name" value="PurM-like C-terminal domain"/>
    <property type="match status" value="1"/>
</dbReference>
<evidence type="ECO:0000256" key="2">
    <source>
        <dbReference type="ARBA" id="ARBA00010280"/>
    </source>
</evidence>
<dbReference type="STRING" id="349095.SAMN05660299_01173"/>
<dbReference type="CDD" id="cd02196">
    <property type="entry name" value="PurM"/>
    <property type="match status" value="1"/>
</dbReference>
<feature type="domain" description="PurM-like N-terminal" evidence="13">
    <location>
        <begin position="65"/>
        <end position="169"/>
    </location>
</feature>
<dbReference type="OrthoDB" id="9802507at2"/>
<dbReference type="InterPro" id="IPR004733">
    <property type="entry name" value="PurM_cligase"/>
</dbReference>
<dbReference type="GO" id="GO:0046084">
    <property type="term" value="P:adenine biosynthetic process"/>
    <property type="evidence" value="ECO:0007669"/>
    <property type="project" value="TreeGrafter"/>
</dbReference>
<evidence type="ECO:0000259" key="14">
    <source>
        <dbReference type="Pfam" id="PF02769"/>
    </source>
</evidence>
<gene>
    <name evidence="12" type="primary">purM</name>
    <name evidence="15" type="ORF">SAMN05660299_01173</name>
</gene>
<evidence type="ECO:0000256" key="8">
    <source>
        <dbReference type="ARBA" id="ARBA00031908"/>
    </source>
</evidence>
<evidence type="ECO:0000256" key="5">
    <source>
        <dbReference type="ARBA" id="ARBA00022598"/>
    </source>
</evidence>
<keyword evidence="5 12" id="KW-0436">Ligase</keyword>
<dbReference type="FunFam" id="3.30.1330.10:FF:000001">
    <property type="entry name" value="Phosphoribosylformylglycinamidine cyclo-ligase"/>
    <property type="match status" value="1"/>
</dbReference>
<reference evidence="15 16" key="1">
    <citation type="submission" date="2016-10" db="EMBL/GenBank/DDBJ databases">
        <authorList>
            <person name="de Groot N.N."/>
        </authorList>
    </citation>
    <scope>NUCLEOTIDE SEQUENCE [LARGE SCALE GENOMIC DNA]</scope>
    <source>
        <strain evidence="15 16">DSM 16981</strain>
    </source>
</reference>
<dbReference type="EC" id="6.3.3.1" evidence="3 12"/>
<evidence type="ECO:0000256" key="12">
    <source>
        <dbReference type="HAMAP-Rule" id="MF_00741"/>
    </source>
</evidence>
<feature type="domain" description="PurM-like C-terminal" evidence="14">
    <location>
        <begin position="182"/>
        <end position="346"/>
    </location>
</feature>
<dbReference type="Proteomes" id="UP000199309">
    <property type="component" value="Unassembled WGS sequence"/>
</dbReference>
<name>A0A1G9UFS7_9FIRM</name>
<keyword evidence="7 12" id="KW-0067">ATP-binding</keyword>
<dbReference type="InterPro" id="IPR016188">
    <property type="entry name" value="PurM-like_N"/>
</dbReference>
<evidence type="ECO:0000256" key="9">
    <source>
        <dbReference type="ARBA" id="ARBA00032931"/>
    </source>
</evidence>
<comment type="similarity">
    <text evidence="2 12">Belongs to the AIR synthase family.</text>
</comment>
<dbReference type="EMBL" id="FNHQ01000009">
    <property type="protein sequence ID" value="SDM58782.1"/>
    <property type="molecule type" value="Genomic_DNA"/>
</dbReference>
<keyword evidence="12" id="KW-0658">Purine biosynthesis</keyword>
<comment type="pathway">
    <text evidence="1 12">Purine metabolism; IMP biosynthesis via de novo pathway; 5-amino-1-(5-phospho-D-ribosyl)imidazole from N(2)-formyl-N(1)-(5-phospho-D-ribosyl)glycinamide: step 2/2.</text>
</comment>
<dbReference type="NCBIfam" id="TIGR00878">
    <property type="entry name" value="purM"/>
    <property type="match status" value="1"/>
</dbReference>
<evidence type="ECO:0000256" key="4">
    <source>
        <dbReference type="ARBA" id="ARBA00020367"/>
    </source>
</evidence>